<dbReference type="Proteomes" id="UP000254808">
    <property type="component" value="Chromosome"/>
</dbReference>
<dbReference type="RefSeq" id="WP_114985553.1">
    <property type="nucleotide sequence ID" value="NZ_CP027806.1"/>
</dbReference>
<evidence type="ECO:0000313" key="3">
    <source>
        <dbReference type="Proteomes" id="UP000254808"/>
    </source>
</evidence>
<dbReference type="KEGG" id="cprv:CYPRO_3235"/>
<dbReference type="InterPro" id="IPR002716">
    <property type="entry name" value="PIN_dom"/>
</dbReference>
<organism evidence="2 3">
    <name type="scientific">Cyclonatronum proteinivorum</name>
    <dbReference type="NCBI Taxonomy" id="1457365"/>
    <lineage>
        <taxon>Bacteria</taxon>
        <taxon>Pseudomonadati</taxon>
        <taxon>Balneolota</taxon>
        <taxon>Balneolia</taxon>
        <taxon>Balneolales</taxon>
        <taxon>Cyclonatronaceae</taxon>
        <taxon>Cyclonatronum</taxon>
    </lineage>
</organism>
<dbReference type="OrthoDB" id="595154at2"/>
<evidence type="ECO:0000313" key="2">
    <source>
        <dbReference type="EMBL" id="AXJ02468.1"/>
    </source>
</evidence>
<name>A0A345UPR6_9BACT</name>
<gene>
    <name evidence="2" type="ORF">CYPRO_3235</name>
</gene>
<dbReference type="InterPro" id="IPR002850">
    <property type="entry name" value="PIN_toxin-like"/>
</dbReference>
<dbReference type="NCBIfam" id="TIGR00305">
    <property type="entry name" value="putative toxin-antitoxin system toxin component, PIN family"/>
    <property type="match status" value="1"/>
</dbReference>
<dbReference type="InterPro" id="IPR029060">
    <property type="entry name" value="PIN-like_dom_sf"/>
</dbReference>
<evidence type="ECO:0000259" key="1">
    <source>
        <dbReference type="Pfam" id="PF13470"/>
    </source>
</evidence>
<feature type="domain" description="PIN" evidence="1">
    <location>
        <begin position="6"/>
        <end position="115"/>
    </location>
</feature>
<dbReference type="PANTHER" id="PTHR34610">
    <property type="entry name" value="SSL7007 PROTEIN"/>
    <property type="match status" value="1"/>
</dbReference>
<keyword evidence="3" id="KW-1185">Reference proteome</keyword>
<dbReference type="PANTHER" id="PTHR34610:SF3">
    <property type="entry name" value="SSL7007 PROTEIN"/>
    <property type="match status" value="1"/>
</dbReference>
<reference evidence="2 3" key="1">
    <citation type="submission" date="2018-03" db="EMBL/GenBank/DDBJ databases">
        <title>Phenotypic and genomic properties of Cyclonatronum proteinivorum gen. nov., sp. nov., a haloalkaliphilic bacteroidete from soda lakes possessing Na+-translocating rhodopsin.</title>
        <authorList>
            <person name="Toshchakov S.V."/>
            <person name="Korzhenkov A."/>
            <person name="Samarov N.I."/>
            <person name="Kublanov I.V."/>
            <person name="Muntyan M.S."/>
            <person name="Sorokin D.Y."/>
        </authorList>
    </citation>
    <scope>NUCLEOTIDE SEQUENCE [LARGE SCALE GENOMIC DNA]</scope>
    <source>
        <strain evidence="2 3">Omega</strain>
    </source>
</reference>
<dbReference type="AlphaFoldDB" id="A0A345UPR6"/>
<sequence length="142" mass="16199">MKPHQIVIDANVFYAALRSRKGASFRLISLLPSDRFDINLSVPLILEYEDVLLRSVSALNFTRNELEDILDNLCALANRHDVFYLWRPLLSDPGDDLILELAVKANCSYIITFNKQDFIGVEAFDIKAIDPREFLQIIGEIS</sequence>
<dbReference type="Pfam" id="PF13470">
    <property type="entry name" value="PIN_3"/>
    <property type="match status" value="1"/>
</dbReference>
<accession>A0A345UPR6</accession>
<protein>
    <submittedName>
        <fullName evidence="2">Putative toxin-antitoxin system toxin component, PIN family</fullName>
    </submittedName>
</protein>
<dbReference type="EMBL" id="CP027806">
    <property type="protein sequence ID" value="AXJ02468.1"/>
    <property type="molecule type" value="Genomic_DNA"/>
</dbReference>
<dbReference type="SUPFAM" id="SSF88723">
    <property type="entry name" value="PIN domain-like"/>
    <property type="match status" value="1"/>
</dbReference>
<proteinExistence type="predicted"/>